<keyword evidence="3" id="KW-1185">Reference proteome</keyword>
<protein>
    <submittedName>
        <fullName evidence="2">tRNA threonylcarbamoyladenosine biosynthesis protein TsaB</fullName>
    </submittedName>
</protein>
<evidence type="ECO:0000259" key="1">
    <source>
        <dbReference type="Pfam" id="PF00814"/>
    </source>
</evidence>
<dbReference type="EMBL" id="FNZR01000004">
    <property type="protein sequence ID" value="SEL33484.1"/>
    <property type="molecule type" value="Genomic_DNA"/>
</dbReference>
<dbReference type="STRING" id="332977.SAMN05421740_104311"/>
<dbReference type="SUPFAM" id="SSF53067">
    <property type="entry name" value="Actin-like ATPase domain"/>
    <property type="match status" value="2"/>
</dbReference>
<dbReference type="AlphaFoldDB" id="A0A1H7PDI8"/>
<dbReference type="CDD" id="cd24032">
    <property type="entry name" value="ASKHA_NBD_TsaB"/>
    <property type="match status" value="1"/>
</dbReference>
<dbReference type="Gene3D" id="3.30.420.40">
    <property type="match status" value="2"/>
</dbReference>
<dbReference type="RefSeq" id="WP_090605898.1">
    <property type="nucleotide sequence ID" value="NZ_FNZR01000004.1"/>
</dbReference>
<gene>
    <name evidence="2" type="ORF">SAMN05421740_104311</name>
</gene>
<dbReference type="PANTHER" id="PTHR11735:SF11">
    <property type="entry name" value="TRNA THREONYLCARBAMOYLADENOSINE BIOSYNTHESIS PROTEIN TSAB"/>
    <property type="match status" value="1"/>
</dbReference>
<accession>A0A1H7PDI8</accession>
<dbReference type="OrthoDB" id="9784166at2"/>
<name>A0A1H7PDI8_9SPHI</name>
<evidence type="ECO:0000313" key="3">
    <source>
        <dbReference type="Proteomes" id="UP000198916"/>
    </source>
</evidence>
<dbReference type="InterPro" id="IPR022496">
    <property type="entry name" value="T6A_TsaB"/>
</dbReference>
<dbReference type="InterPro" id="IPR043129">
    <property type="entry name" value="ATPase_NBD"/>
</dbReference>
<dbReference type="PANTHER" id="PTHR11735">
    <property type="entry name" value="TRNA N6-ADENOSINE THREONYLCARBAMOYLTRANSFERASE"/>
    <property type="match status" value="1"/>
</dbReference>
<reference evidence="3" key="1">
    <citation type="submission" date="2016-10" db="EMBL/GenBank/DDBJ databases">
        <authorList>
            <person name="Varghese N."/>
            <person name="Submissions S."/>
        </authorList>
    </citation>
    <scope>NUCLEOTIDE SEQUENCE [LARGE SCALE GENOMIC DNA]</scope>
    <source>
        <strain evidence="3">Jip14</strain>
    </source>
</reference>
<feature type="domain" description="Gcp-like" evidence="1">
    <location>
        <begin position="38"/>
        <end position="151"/>
    </location>
</feature>
<dbReference type="NCBIfam" id="TIGR03725">
    <property type="entry name" value="T6A_YeaZ"/>
    <property type="match status" value="1"/>
</dbReference>
<proteinExistence type="predicted"/>
<dbReference type="GO" id="GO:0005829">
    <property type="term" value="C:cytosol"/>
    <property type="evidence" value="ECO:0007669"/>
    <property type="project" value="TreeGrafter"/>
</dbReference>
<dbReference type="GO" id="GO:0002949">
    <property type="term" value="P:tRNA threonylcarbamoyladenosine modification"/>
    <property type="evidence" value="ECO:0007669"/>
    <property type="project" value="InterPro"/>
</dbReference>
<dbReference type="InterPro" id="IPR000905">
    <property type="entry name" value="Gcp-like_dom"/>
</dbReference>
<dbReference type="Proteomes" id="UP000198916">
    <property type="component" value="Unassembled WGS sequence"/>
</dbReference>
<sequence length="233" mass="25523">MPKHFILQIETATQVCSVAISVDGRTLAFRDVDEPNVHASRLTLLVEELMHETGLSFADLAAIAVSKGPGSYTGLRIGVSTAKGLCYATALPLIGIDTLTAMAAGFVAEQSHPIHAGTYLYPMVDARRMEVYTGTYDHRLNPLKPAAALIVDAHSFSDLDTNQQVTLFGNGADKFEDLFAANEHVVVISHFKNSARHLSGPAYRAFLDNQFENVAYFEPYYLKDFVATTPKQR</sequence>
<evidence type="ECO:0000313" key="2">
    <source>
        <dbReference type="EMBL" id="SEL33484.1"/>
    </source>
</evidence>
<dbReference type="Pfam" id="PF00814">
    <property type="entry name" value="TsaD"/>
    <property type="match status" value="1"/>
</dbReference>
<organism evidence="2 3">
    <name type="scientific">Parapedobacter koreensis</name>
    <dbReference type="NCBI Taxonomy" id="332977"/>
    <lineage>
        <taxon>Bacteria</taxon>
        <taxon>Pseudomonadati</taxon>
        <taxon>Bacteroidota</taxon>
        <taxon>Sphingobacteriia</taxon>
        <taxon>Sphingobacteriales</taxon>
        <taxon>Sphingobacteriaceae</taxon>
        <taxon>Parapedobacter</taxon>
    </lineage>
</organism>